<keyword evidence="2" id="KW-1185">Reference proteome</keyword>
<dbReference type="AlphaFoldDB" id="A0A9J6PX02"/>
<sequence>MLQNINDFAVQAPSGGRYNETASAGVVKRAIGITITKNKQLINNSLSTKGQVQNVKLNFLLLNRLMENSV</sequence>
<gene>
    <name evidence="1" type="ORF">M8014_02150</name>
</gene>
<dbReference type="EMBL" id="JAMGZK010000035">
    <property type="protein sequence ID" value="MCU6663145.1"/>
    <property type="molecule type" value="Genomic_DNA"/>
</dbReference>
<protein>
    <submittedName>
        <fullName evidence="1">Uncharacterized protein</fullName>
    </submittedName>
</protein>
<dbReference type="RefSeq" id="WP_271280922.1">
    <property type="nucleotide sequence ID" value="NZ_JAMGZK010000035.1"/>
</dbReference>
<comment type="caution">
    <text evidence="1">The sequence shown here is derived from an EMBL/GenBank/DDBJ whole genome shotgun (WGS) entry which is preliminary data.</text>
</comment>
<proteinExistence type="predicted"/>
<reference evidence="1" key="1">
    <citation type="submission" date="2022-05" db="EMBL/GenBank/DDBJ databases">
        <title>Description of a novel species of Leclercia; Leclercia tamurae and the Proposal for a Novel Genus Silvania gen. nov. Containing Two Novel Species Silvania hatchlandensis sp. nov. and Silvania confinis sp. nov. Isolated from the Rhizosphere of Oak.</title>
        <authorList>
            <person name="Maddock D.W."/>
            <person name="Brady C.L."/>
            <person name="Denman S."/>
            <person name="Arnold D."/>
        </authorList>
    </citation>
    <scope>NUCLEOTIDE SEQUENCE</scope>
    <source>
        <strain evidence="1">H19S6</strain>
    </source>
</reference>
<name>A0A9J6PX02_9ENTR</name>
<evidence type="ECO:0000313" key="1">
    <source>
        <dbReference type="EMBL" id="MCU6663145.1"/>
    </source>
</evidence>
<dbReference type="Proteomes" id="UP001063816">
    <property type="component" value="Unassembled WGS sequence"/>
</dbReference>
<organism evidence="1 2">
    <name type="scientific">Silvania hatchlandensis</name>
    <dbReference type="NCBI Taxonomy" id="2926469"/>
    <lineage>
        <taxon>Bacteria</taxon>
        <taxon>Pseudomonadati</taxon>
        <taxon>Pseudomonadota</taxon>
        <taxon>Gammaproteobacteria</taxon>
        <taxon>Enterobacterales</taxon>
        <taxon>Enterobacteriaceae</taxon>
        <taxon>Silvania</taxon>
    </lineage>
</organism>
<evidence type="ECO:0000313" key="2">
    <source>
        <dbReference type="Proteomes" id="UP001063816"/>
    </source>
</evidence>
<accession>A0A9J6PX02</accession>